<dbReference type="Pfam" id="PF02080">
    <property type="entry name" value="TrkA_C"/>
    <property type="match status" value="1"/>
</dbReference>
<dbReference type="OrthoDB" id="9776294at2"/>
<dbReference type="InterPro" id="IPR050721">
    <property type="entry name" value="Trk_Ktr_HKT_K-transport"/>
</dbReference>
<protein>
    <submittedName>
        <fullName evidence="3">Ktr system potassium uptake protein A</fullName>
    </submittedName>
</protein>
<name>A0A518DMJ9_9BACT</name>
<dbReference type="SUPFAM" id="SSF116726">
    <property type="entry name" value="TrkA C-terminal domain-like"/>
    <property type="match status" value="1"/>
</dbReference>
<dbReference type="RefSeq" id="WP_145049529.1">
    <property type="nucleotide sequence ID" value="NZ_CP036433.1"/>
</dbReference>
<feature type="domain" description="RCK N-terminal" evidence="1">
    <location>
        <begin position="4"/>
        <end position="120"/>
    </location>
</feature>
<dbReference type="GO" id="GO:0006813">
    <property type="term" value="P:potassium ion transport"/>
    <property type="evidence" value="ECO:0007669"/>
    <property type="project" value="InterPro"/>
</dbReference>
<feature type="domain" description="RCK C-terminal" evidence="2">
    <location>
        <begin position="137"/>
        <end position="221"/>
    </location>
</feature>
<dbReference type="PANTHER" id="PTHR43833:SF7">
    <property type="entry name" value="KTR SYSTEM POTASSIUM UPTAKE PROTEIN C"/>
    <property type="match status" value="1"/>
</dbReference>
<dbReference type="InterPro" id="IPR036721">
    <property type="entry name" value="RCK_C_sf"/>
</dbReference>
<evidence type="ECO:0000259" key="2">
    <source>
        <dbReference type="PROSITE" id="PS51202"/>
    </source>
</evidence>
<keyword evidence="4" id="KW-1185">Reference proteome</keyword>
<evidence type="ECO:0000313" key="4">
    <source>
        <dbReference type="Proteomes" id="UP000317648"/>
    </source>
</evidence>
<dbReference type="EMBL" id="CP036433">
    <property type="protein sequence ID" value="QDU93052.1"/>
    <property type="molecule type" value="Genomic_DNA"/>
</dbReference>
<gene>
    <name evidence="3" type="primary">ktrA</name>
    <name evidence="3" type="ORF">Pla8534_08270</name>
</gene>
<accession>A0A518DMJ9</accession>
<sequence length="221" mass="24558">MADTKRFIVIGLGSFGAALARQLHKNGCRVTGMDIHKDQVESMKDDLYEAMIGDATDRDAVKHVAFSEADAVFIGLGEDITRSLLATLHAKELGARRIIVKGVTPEHGKILKSLGVDRVIFPETEIAMQLADRMTWPNVIDFLPIDPEYSFVEFAVPDTFSGATLIDLNLRRRFGVWVVGVKDALTGKLQMFPDGEFKFSVDQILLVVGKKDNINKLRELK</sequence>
<dbReference type="Gene3D" id="3.30.70.1450">
    <property type="entry name" value="Regulator of K+ conductance, C-terminal domain"/>
    <property type="match status" value="1"/>
</dbReference>
<evidence type="ECO:0000259" key="1">
    <source>
        <dbReference type="PROSITE" id="PS51201"/>
    </source>
</evidence>
<dbReference type="InterPro" id="IPR036291">
    <property type="entry name" value="NAD(P)-bd_dom_sf"/>
</dbReference>
<dbReference type="PROSITE" id="PS51201">
    <property type="entry name" value="RCK_N"/>
    <property type="match status" value="1"/>
</dbReference>
<proteinExistence type="predicted"/>
<dbReference type="Gene3D" id="3.40.50.720">
    <property type="entry name" value="NAD(P)-binding Rossmann-like Domain"/>
    <property type="match status" value="1"/>
</dbReference>
<dbReference type="GO" id="GO:0008324">
    <property type="term" value="F:monoatomic cation transmembrane transporter activity"/>
    <property type="evidence" value="ECO:0007669"/>
    <property type="project" value="InterPro"/>
</dbReference>
<reference evidence="3 4" key="1">
    <citation type="submission" date="2019-02" db="EMBL/GenBank/DDBJ databases">
        <title>Deep-cultivation of Planctomycetes and their phenomic and genomic characterization uncovers novel biology.</title>
        <authorList>
            <person name="Wiegand S."/>
            <person name="Jogler M."/>
            <person name="Boedeker C."/>
            <person name="Pinto D."/>
            <person name="Vollmers J."/>
            <person name="Rivas-Marin E."/>
            <person name="Kohn T."/>
            <person name="Peeters S.H."/>
            <person name="Heuer A."/>
            <person name="Rast P."/>
            <person name="Oberbeckmann S."/>
            <person name="Bunk B."/>
            <person name="Jeske O."/>
            <person name="Meyerdierks A."/>
            <person name="Storesund J.E."/>
            <person name="Kallscheuer N."/>
            <person name="Luecker S."/>
            <person name="Lage O.M."/>
            <person name="Pohl T."/>
            <person name="Merkel B.J."/>
            <person name="Hornburger P."/>
            <person name="Mueller R.-W."/>
            <person name="Bruemmer F."/>
            <person name="Labrenz M."/>
            <person name="Spormann A.M."/>
            <person name="Op den Camp H."/>
            <person name="Overmann J."/>
            <person name="Amann R."/>
            <person name="Jetten M.S.M."/>
            <person name="Mascher T."/>
            <person name="Medema M.H."/>
            <person name="Devos D.P."/>
            <person name="Kaster A.-K."/>
            <person name="Ovreas L."/>
            <person name="Rohde M."/>
            <person name="Galperin M.Y."/>
            <person name="Jogler C."/>
        </authorList>
    </citation>
    <scope>NUCLEOTIDE SEQUENCE [LARGE SCALE GENOMIC DNA]</scope>
    <source>
        <strain evidence="3 4">Pla85_3_4</strain>
    </source>
</reference>
<evidence type="ECO:0000313" key="3">
    <source>
        <dbReference type="EMBL" id="QDU93052.1"/>
    </source>
</evidence>
<dbReference type="InterPro" id="IPR006037">
    <property type="entry name" value="RCK_C"/>
</dbReference>
<dbReference type="Proteomes" id="UP000317648">
    <property type="component" value="Chromosome"/>
</dbReference>
<dbReference type="KEGG" id="lcre:Pla8534_08270"/>
<dbReference type="PROSITE" id="PS51202">
    <property type="entry name" value="RCK_C"/>
    <property type="match status" value="1"/>
</dbReference>
<dbReference type="Pfam" id="PF02254">
    <property type="entry name" value="TrkA_N"/>
    <property type="match status" value="1"/>
</dbReference>
<dbReference type="InterPro" id="IPR003148">
    <property type="entry name" value="RCK_N"/>
</dbReference>
<dbReference type="PANTHER" id="PTHR43833">
    <property type="entry name" value="POTASSIUM CHANNEL PROTEIN 2-RELATED-RELATED"/>
    <property type="match status" value="1"/>
</dbReference>
<organism evidence="3 4">
    <name type="scientific">Lignipirellula cremea</name>
    <dbReference type="NCBI Taxonomy" id="2528010"/>
    <lineage>
        <taxon>Bacteria</taxon>
        <taxon>Pseudomonadati</taxon>
        <taxon>Planctomycetota</taxon>
        <taxon>Planctomycetia</taxon>
        <taxon>Pirellulales</taxon>
        <taxon>Pirellulaceae</taxon>
        <taxon>Lignipirellula</taxon>
    </lineage>
</organism>
<dbReference type="AlphaFoldDB" id="A0A518DMJ9"/>
<dbReference type="SUPFAM" id="SSF51735">
    <property type="entry name" value="NAD(P)-binding Rossmann-fold domains"/>
    <property type="match status" value="1"/>
</dbReference>